<dbReference type="PANTHER" id="PTHR45692">
    <property type="entry name" value="G_PROTEIN_RECEP_F2_4 DOMAIN-CONTAINING PROTEIN"/>
    <property type="match status" value="1"/>
</dbReference>
<feature type="region of interest" description="Disordered" evidence="1">
    <location>
        <begin position="361"/>
        <end position="386"/>
    </location>
</feature>
<proteinExistence type="predicted"/>
<evidence type="ECO:0000256" key="1">
    <source>
        <dbReference type="SAM" id="MobiDB-lite"/>
    </source>
</evidence>
<dbReference type="AlphaFoldDB" id="A0AAD9K1F0"/>
<protein>
    <recommendedName>
        <fullName evidence="5">G-protein coupled receptors family 2 profile 2 domain-containing protein</fullName>
    </recommendedName>
</protein>
<reference evidence="3" key="1">
    <citation type="journal article" date="2023" name="Mol. Biol. Evol.">
        <title>Third-Generation Sequencing Reveals the Adaptive Role of the Epigenome in Three Deep-Sea Polychaetes.</title>
        <authorList>
            <person name="Perez M."/>
            <person name="Aroh O."/>
            <person name="Sun Y."/>
            <person name="Lan Y."/>
            <person name="Juniper S.K."/>
            <person name="Young C.R."/>
            <person name="Angers B."/>
            <person name="Qian P.Y."/>
        </authorList>
    </citation>
    <scope>NUCLEOTIDE SEQUENCE</scope>
    <source>
        <strain evidence="3">P08H-3</strain>
    </source>
</reference>
<feature type="region of interest" description="Disordered" evidence="1">
    <location>
        <begin position="222"/>
        <end position="306"/>
    </location>
</feature>
<keyword evidence="2" id="KW-0812">Transmembrane</keyword>
<feature type="transmembrane region" description="Helical" evidence="2">
    <location>
        <begin position="143"/>
        <end position="166"/>
    </location>
</feature>
<evidence type="ECO:0000256" key="2">
    <source>
        <dbReference type="SAM" id="Phobius"/>
    </source>
</evidence>
<evidence type="ECO:0008006" key="5">
    <source>
        <dbReference type="Google" id="ProtNLM"/>
    </source>
</evidence>
<comment type="caution">
    <text evidence="3">The sequence shown here is derived from an EMBL/GenBank/DDBJ whole genome shotgun (WGS) entry which is preliminary data.</text>
</comment>
<dbReference type="PANTHER" id="PTHR45692:SF1">
    <property type="entry name" value="G-PROTEIN COUPLED RECEPTORS FAMILY 2 PROFILE 2 DOMAIN-CONTAINING PROTEIN"/>
    <property type="match status" value="1"/>
</dbReference>
<name>A0AAD9K1F0_9ANNE</name>
<accession>A0AAD9K1F0</accession>
<keyword evidence="2" id="KW-0472">Membrane</keyword>
<dbReference type="EMBL" id="JAODUP010000103">
    <property type="protein sequence ID" value="KAK2162135.1"/>
    <property type="molecule type" value="Genomic_DNA"/>
</dbReference>
<keyword evidence="2" id="KW-1133">Transmembrane helix</keyword>
<evidence type="ECO:0000313" key="3">
    <source>
        <dbReference type="EMBL" id="KAK2162135.1"/>
    </source>
</evidence>
<sequence length="386" mass="43126">MTGSLLFMNFCVMIGSNRFQVNNDEVCCGIAILVHYFTLSSIMWSCVMGHHLTKVMETDFTRLNTVFLCKRCLIAWGTSKPSTQPRLINLNSNRYPTLSYRVWLRSSIPHPILGILAVQMLIGLSWIAAYISTISSLLDYSIYFVFIHFTLNGILGVTVLFFHLLLRKDARAAWIQCCDKRKSYASNRRRVAGKGTLNARGTAGTKNEGDYTLVIDRASQKETSCHRDAGDQQPGASGADQPDVTSSVNTVRSRVRDCGHRQLTERQLQQQQQHQHQPQHRRVPSDGSSSAHPSYRLSSGSYADAQRVKCHGERSRTSSMSGYAVGPHLPADCRGLSPYEPGGTESRGESRVHDGYKTMECERHQSVGRRPSKSIRGQDGLVNTRV</sequence>
<feature type="compositionally biased region" description="Basic and acidic residues" evidence="1">
    <location>
        <begin position="254"/>
        <end position="264"/>
    </location>
</feature>
<gene>
    <name evidence="3" type="ORF">LSH36_103g06065</name>
</gene>
<dbReference type="Gene3D" id="1.20.1070.10">
    <property type="entry name" value="Rhodopsin 7-helix transmembrane proteins"/>
    <property type="match status" value="2"/>
</dbReference>
<dbReference type="Proteomes" id="UP001208570">
    <property type="component" value="Unassembled WGS sequence"/>
</dbReference>
<organism evidence="3 4">
    <name type="scientific">Paralvinella palmiformis</name>
    <dbReference type="NCBI Taxonomy" id="53620"/>
    <lineage>
        <taxon>Eukaryota</taxon>
        <taxon>Metazoa</taxon>
        <taxon>Spiralia</taxon>
        <taxon>Lophotrochozoa</taxon>
        <taxon>Annelida</taxon>
        <taxon>Polychaeta</taxon>
        <taxon>Sedentaria</taxon>
        <taxon>Canalipalpata</taxon>
        <taxon>Terebellida</taxon>
        <taxon>Terebelliformia</taxon>
        <taxon>Alvinellidae</taxon>
        <taxon>Paralvinella</taxon>
    </lineage>
</organism>
<feature type="compositionally biased region" description="Polar residues" evidence="1">
    <location>
        <begin position="286"/>
        <end position="301"/>
    </location>
</feature>
<keyword evidence="4" id="KW-1185">Reference proteome</keyword>
<feature type="compositionally biased region" description="Low complexity" evidence="1">
    <location>
        <begin position="265"/>
        <end position="276"/>
    </location>
</feature>
<evidence type="ECO:0000313" key="4">
    <source>
        <dbReference type="Proteomes" id="UP001208570"/>
    </source>
</evidence>
<feature type="transmembrane region" description="Helical" evidence="2">
    <location>
        <begin position="111"/>
        <end position="131"/>
    </location>
</feature>